<keyword evidence="3" id="KW-1185">Reference proteome</keyword>
<dbReference type="InterPro" id="IPR011104">
    <property type="entry name" value="Hpr_kin/Pase_C"/>
</dbReference>
<dbReference type="PANTHER" id="PTHR30305:SF1">
    <property type="entry name" value="HPR KINASE_PHOSPHORYLASE"/>
    <property type="match status" value="1"/>
</dbReference>
<dbReference type="InterPro" id="IPR027417">
    <property type="entry name" value="P-loop_NTPase"/>
</dbReference>
<evidence type="ECO:0000259" key="1">
    <source>
        <dbReference type="Pfam" id="PF07475"/>
    </source>
</evidence>
<dbReference type="Gene3D" id="3.40.50.300">
    <property type="entry name" value="P-loop containing nucleotide triphosphate hydrolases"/>
    <property type="match status" value="1"/>
</dbReference>
<keyword evidence="2" id="KW-0808">Transferase</keyword>
<dbReference type="CDD" id="cd01918">
    <property type="entry name" value="HprK_C"/>
    <property type="match status" value="1"/>
</dbReference>
<dbReference type="GO" id="GO:0005524">
    <property type="term" value="F:ATP binding"/>
    <property type="evidence" value="ECO:0007669"/>
    <property type="project" value="InterPro"/>
</dbReference>
<protein>
    <submittedName>
        <fullName evidence="2">Serine kinase</fullName>
    </submittedName>
</protein>
<dbReference type="SUPFAM" id="SSF53795">
    <property type="entry name" value="PEP carboxykinase-like"/>
    <property type="match status" value="1"/>
</dbReference>
<gene>
    <name evidence="2" type="ORF">G3256_02700</name>
</gene>
<dbReference type="GO" id="GO:0006109">
    <property type="term" value="P:regulation of carbohydrate metabolic process"/>
    <property type="evidence" value="ECO:0007669"/>
    <property type="project" value="InterPro"/>
</dbReference>
<evidence type="ECO:0000313" key="2">
    <source>
        <dbReference type="EMBL" id="QJF53077.1"/>
    </source>
</evidence>
<proteinExistence type="predicted"/>
<dbReference type="PANTHER" id="PTHR30305">
    <property type="entry name" value="PROTEIN YJDM-RELATED"/>
    <property type="match status" value="1"/>
</dbReference>
<dbReference type="EMBL" id="CP048788">
    <property type="protein sequence ID" value="QJF53077.1"/>
    <property type="molecule type" value="Genomic_DNA"/>
</dbReference>
<dbReference type="GO" id="GO:0000155">
    <property type="term" value="F:phosphorelay sensor kinase activity"/>
    <property type="evidence" value="ECO:0007669"/>
    <property type="project" value="InterPro"/>
</dbReference>
<sequence>MPETSDTVILHASAVAVDGAGVLITGASGAGKSELALQLMSLGARLIADDRTVVHVRASGLRATCPEAIRGMIEARGVGILNAEPAGEAPVRLVVDLDQMETRRLPERHDAEIAGHTVRCFHKTASRAFPAAIMQYLRSGLREPE</sequence>
<dbReference type="KEGG" id="rpon:G3256_02700"/>
<organism evidence="2 3">
    <name type="scientific">Roseobacter ponti</name>
    <dbReference type="NCBI Taxonomy" id="1891787"/>
    <lineage>
        <taxon>Bacteria</taxon>
        <taxon>Pseudomonadati</taxon>
        <taxon>Pseudomonadota</taxon>
        <taxon>Alphaproteobacteria</taxon>
        <taxon>Rhodobacterales</taxon>
        <taxon>Roseobacteraceae</taxon>
        <taxon>Roseobacter</taxon>
    </lineage>
</organism>
<keyword evidence="2" id="KW-0418">Kinase</keyword>
<accession>A0A858SYE1</accession>
<reference evidence="2 3" key="1">
    <citation type="submission" date="2020-02" db="EMBL/GenBank/DDBJ databases">
        <title>Genome sequence of Roseobacter ponti.</title>
        <authorList>
            <person name="Hollensteiner J."/>
            <person name="Schneider D."/>
            <person name="Poehlein A."/>
            <person name="Daniel R."/>
        </authorList>
    </citation>
    <scope>NUCLEOTIDE SEQUENCE [LARGE SCALE GENOMIC DNA]</scope>
    <source>
        <strain evidence="2 3">DSM 106830</strain>
    </source>
</reference>
<dbReference type="Proteomes" id="UP000503308">
    <property type="component" value="Chromosome"/>
</dbReference>
<dbReference type="Pfam" id="PF07475">
    <property type="entry name" value="Hpr_kinase_C"/>
    <property type="match status" value="1"/>
</dbReference>
<name>A0A858SYE1_9RHOB</name>
<evidence type="ECO:0000313" key="3">
    <source>
        <dbReference type="Proteomes" id="UP000503308"/>
    </source>
</evidence>
<dbReference type="AlphaFoldDB" id="A0A858SYE1"/>
<feature type="domain" description="HPr kinase/phosphorylase C-terminal" evidence="1">
    <location>
        <begin position="6"/>
        <end position="85"/>
    </location>
</feature>